<dbReference type="OrthoDB" id="7916272at2"/>
<gene>
    <name evidence="1" type="ORF">ENE74_14335</name>
</gene>
<dbReference type="RefSeq" id="WP_127691605.1">
    <property type="nucleotide sequence ID" value="NZ_RZUL01000005.1"/>
</dbReference>
<accession>A0A437J584</accession>
<name>A0A437J584_9SPHN</name>
<evidence type="ECO:0000313" key="1">
    <source>
        <dbReference type="EMBL" id="RVT39908.1"/>
    </source>
</evidence>
<keyword evidence="2" id="KW-1185">Reference proteome</keyword>
<comment type="caution">
    <text evidence="1">The sequence shown here is derived from an EMBL/GenBank/DDBJ whole genome shotgun (WGS) entry which is preliminary data.</text>
</comment>
<reference evidence="1 2" key="1">
    <citation type="submission" date="2019-01" db="EMBL/GenBank/DDBJ databases">
        <authorList>
            <person name="Chen W.-M."/>
        </authorList>
    </citation>
    <scope>NUCLEOTIDE SEQUENCE [LARGE SCALE GENOMIC DNA]</scope>
    <source>
        <strain evidence="1 2">TLA-22</strain>
    </source>
</reference>
<proteinExistence type="predicted"/>
<protein>
    <submittedName>
        <fullName evidence="1">Uncharacterized protein</fullName>
    </submittedName>
</protein>
<organism evidence="1 2">
    <name type="scientific">Sphingobium algorifonticola</name>
    <dbReference type="NCBI Taxonomy" id="2008318"/>
    <lineage>
        <taxon>Bacteria</taxon>
        <taxon>Pseudomonadati</taxon>
        <taxon>Pseudomonadota</taxon>
        <taxon>Alphaproteobacteria</taxon>
        <taxon>Sphingomonadales</taxon>
        <taxon>Sphingomonadaceae</taxon>
        <taxon>Sphingobium</taxon>
    </lineage>
</organism>
<dbReference type="AlphaFoldDB" id="A0A437J584"/>
<dbReference type="Proteomes" id="UP000282977">
    <property type="component" value="Unassembled WGS sequence"/>
</dbReference>
<dbReference type="EMBL" id="RZUL01000005">
    <property type="protein sequence ID" value="RVT39908.1"/>
    <property type="molecule type" value="Genomic_DNA"/>
</dbReference>
<evidence type="ECO:0000313" key="2">
    <source>
        <dbReference type="Proteomes" id="UP000282977"/>
    </source>
</evidence>
<sequence>MADMFAAFADTPLAPASAPYMVTPHDSTALPAVPKALYVGTGGTIVLRGMAGSTDVTFRNVANGQIIDVRASHVRATGTTATDIVALA</sequence>